<dbReference type="InterPro" id="IPR006905">
    <property type="entry name" value="Flavin_halogenase"/>
</dbReference>
<dbReference type="GO" id="GO:0000166">
    <property type="term" value="F:nucleotide binding"/>
    <property type="evidence" value="ECO:0007669"/>
    <property type="project" value="UniProtKB-KW"/>
</dbReference>
<evidence type="ECO:0000313" key="3">
    <source>
        <dbReference type="EMBL" id="PZQ56521.1"/>
    </source>
</evidence>
<dbReference type="PANTHER" id="PTHR43747">
    <property type="entry name" value="FAD-BINDING PROTEIN"/>
    <property type="match status" value="1"/>
</dbReference>
<keyword evidence="2" id="KW-0285">Flavoprotein</keyword>
<keyword evidence="2" id="KW-0274">FAD</keyword>
<proteinExistence type="predicted"/>
<sequence>MDAKVKRVLVVGGGTAGWLTAGYLAKMLGADLPGGVGITLVESPEIGIIGVGEGTFPTIRRTLERIGVREKDLLRRCEATFKQGVKFVDWLHPAGQGGSDNYLHGFQEADDRNGGPEYLPYWLLGEAGKMPWDEASTPQKRAVDALRGPKLATHPEYAGVLNYAFHFDAGALAELLRDQGVANGVTHIADTVQEVLCGGDGAIAGVRTQKNGMLEADLYIDCTGFRAELIGKAMGRKWKSCKDILFCDSAIAAQVPYDSPDAPIQSCTLSTARDAGWIWDIGLQTRRGTGYVYSSAHCDAEEAERTLRSYLGAQGQTATTRRLQFDAGYREVNWYKNCVAVGLSSGFFEPLEATGIVFSEIAAGAIANLFPWAGDYETSARQFNATMLERYERARDFLKMHYSLTRRTDTDFWRDNVRTETIPGSLLELLDRWRHRPPNEKDFNPNIDIFPATSWQCVLYGMGWKTDLSAKAGVMRLRPEAHQAFEQVQRQSDYAVANLPDNRALLQQMLAGDTVSTIKAFAATAG</sequence>
<dbReference type="PANTHER" id="PTHR43747:SF4">
    <property type="entry name" value="FLAVIN-DEPENDENT TRYPTOPHAN HALOGENASE"/>
    <property type="match status" value="1"/>
</dbReference>
<dbReference type="Proteomes" id="UP000249082">
    <property type="component" value="Unassembled WGS sequence"/>
</dbReference>
<dbReference type="AlphaFoldDB" id="A0A2W5NSI1"/>
<protein>
    <submittedName>
        <fullName evidence="3">Tryptophan 7-halogenase</fullName>
    </submittedName>
</protein>
<dbReference type="InterPro" id="IPR036188">
    <property type="entry name" value="FAD/NAD-bd_sf"/>
</dbReference>
<evidence type="ECO:0000313" key="4">
    <source>
        <dbReference type="Proteomes" id="UP000249082"/>
    </source>
</evidence>
<feature type="binding site" evidence="2">
    <location>
        <position position="343"/>
    </location>
    <ligand>
        <name>FAD</name>
        <dbReference type="ChEBI" id="CHEBI:57692"/>
    </ligand>
</feature>
<feature type="binding site" evidence="2">
    <location>
        <position position="356"/>
    </location>
    <ligand>
        <name>FAD</name>
        <dbReference type="ChEBI" id="CHEBI:57692"/>
    </ligand>
</feature>
<accession>A0A2W5NSI1</accession>
<dbReference type="GO" id="GO:0004497">
    <property type="term" value="F:monooxygenase activity"/>
    <property type="evidence" value="ECO:0007669"/>
    <property type="project" value="InterPro"/>
</dbReference>
<dbReference type="Pfam" id="PF04820">
    <property type="entry name" value="Trp_halogenase"/>
    <property type="match status" value="1"/>
</dbReference>
<reference evidence="3 4" key="1">
    <citation type="submission" date="2017-08" db="EMBL/GenBank/DDBJ databases">
        <title>Infants hospitalized years apart are colonized by the same room-sourced microbial strains.</title>
        <authorList>
            <person name="Brooks B."/>
            <person name="Olm M.R."/>
            <person name="Firek B.A."/>
            <person name="Baker R."/>
            <person name="Thomas B.C."/>
            <person name="Morowitz M.J."/>
            <person name="Banfield J.F."/>
        </authorList>
    </citation>
    <scope>NUCLEOTIDE SEQUENCE [LARGE SCALE GENOMIC DNA]</scope>
    <source>
        <strain evidence="3">S2_005_002_R2_33</strain>
    </source>
</reference>
<feature type="binding site" evidence="2">
    <location>
        <position position="192"/>
    </location>
    <ligand>
        <name>FAD</name>
        <dbReference type="ChEBI" id="CHEBI:57692"/>
    </ligand>
</feature>
<evidence type="ECO:0000256" key="2">
    <source>
        <dbReference type="PIRSR" id="PIRSR011396-2"/>
    </source>
</evidence>
<name>A0A2W5NSI1_9SPHN</name>
<organism evidence="3 4">
    <name type="scientific">Novosphingobium pentaromativorans</name>
    <dbReference type="NCBI Taxonomy" id="205844"/>
    <lineage>
        <taxon>Bacteria</taxon>
        <taxon>Pseudomonadati</taxon>
        <taxon>Pseudomonadota</taxon>
        <taxon>Alphaproteobacteria</taxon>
        <taxon>Sphingomonadales</taxon>
        <taxon>Sphingomonadaceae</taxon>
        <taxon>Novosphingobium</taxon>
    </lineage>
</organism>
<feature type="active site" evidence="1">
    <location>
        <position position="82"/>
    </location>
</feature>
<dbReference type="EMBL" id="QFPX01000003">
    <property type="protein sequence ID" value="PZQ56521.1"/>
    <property type="molecule type" value="Genomic_DNA"/>
</dbReference>
<keyword evidence="2" id="KW-0547">Nucleotide-binding</keyword>
<dbReference type="SUPFAM" id="SSF51905">
    <property type="entry name" value="FAD/NAD(P)-binding domain"/>
    <property type="match status" value="1"/>
</dbReference>
<dbReference type="InterPro" id="IPR033856">
    <property type="entry name" value="Trp_halogen"/>
</dbReference>
<dbReference type="InterPro" id="IPR050816">
    <property type="entry name" value="Flavin-dep_Halogenase_NPB"/>
</dbReference>
<dbReference type="PIRSF" id="PIRSF011396">
    <property type="entry name" value="Trp_halogenase"/>
    <property type="match status" value="1"/>
</dbReference>
<feature type="binding site" evidence="2">
    <location>
        <position position="352"/>
    </location>
    <ligand>
        <name>L-tryptophan</name>
        <dbReference type="ChEBI" id="CHEBI:57912"/>
    </ligand>
</feature>
<feature type="binding site" evidence="2">
    <location>
        <position position="82"/>
    </location>
    <ligand>
        <name>7-chloro-L-tryptophan</name>
        <dbReference type="ChEBI" id="CHEBI:58713"/>
    </ligand>
</feature>
<feature type="binding site" evidence="2">
    <location>
        <begin position="13"/>
        <end position="16"/>
    </location>
    <ligand>
        <name>FAD</name>
        <dbReference type="ChEBI" id="CHEBI:57692"/>
    </ligand>
</feature>
<gene>
    <name evidence="3" type="ORF">DI555_03955</name>
</gene>
<evidence type="ECO:0000256" key="1">
    <source>
        <dbReference type="PIRSR" id="PIRSR011396-1"/>
    </source>
</evidence>
<dbReference type="Gene3D" id="3.50.50.60">
    <property type="entry name" value="FAD/NAD(P)-binding domain"/>
    <property type="match status" value="1"/>
</dbReference>
<comment type="caution">
    <text evidence="3">The sequence shown here is derived from an EMBL/GenBank/DDBJ whole genome shotgun (WGS) entry which is preliminary data.</text>
</comment>